<dbReference type="InterPro" id="IPR000014">
    <property type="entry name" value="PAS"/>
</dbReference>
<dbReference type="SMART" id="SM00052">
    <property type="entry name" value="EAL"/>
    <property type="match status" value="1"/>
</dbReference>
<dbReference type="InterPro" id="IPR029787">
    <property type="entry name" value="Nucleotide_cyclase"/>
</dbReference>
<dbReference type="InterPro" id="IPR013767">
    <property type="entry name" value="PAS_fold"/>
</dbReference>
<dbReference type="Gene3D" id="3.20.20.450">
    <property type="entry name" value="EAL domain"/>
    <property type="match status" value="1"/>
</dbReference>
<feature type="coiled-coil region" evidence="1">
    <location>
        <begin position="312"/>
        <end position="339"/>
    </location>
</feature>
<accession>A0ABR8D002</accession>
<dbReference type="InterPro" id="IPR052155">
    <property type="entry name" value="Biofilm_reg_signaling"/>
</dbReference>
<dbReference type="InterPro" id="IPR000700">
    <property type="entry name" value="PAS-assoc_C"/>
</dbReference>
<dbReference type="CDD" id="cd00130">
    <property type="entry name" value="PAS"/>
    <property type="match status" value="3"/>
</dbReference>
<evidence type="ECO:0000259" key="2">
    <source>
        <dbReference type="PROSITE" id="PS50112"/>
    </source>
</evidence>
<feature type="domain" description="PAS" evidence="2">
    <location>
        <begin position="454"/>
        <end position="527"/>
    </location>
</feature>
<dbReference type="InterPro" id="IPR000160">
    <property type="entry name" value="GGDEF_dom"/>
</dbReference>
<dbReference type="InterPro" id="IPR001633">
    <property type="entry name" value="EAL_dom"/>
</dbReference>
<dbReference type="Pfam" id="PF00563">
    <property type="entry name" value="EAL"/>
    <property type="match status" value="1"/>
</dbReference>
<dbReference type="Proteomes" id="UP000661112">
    <property type="component" value="Unassembled WGS sequence"/>
</dbReference>
<dbReference type="InterPro" id="IPR001610">
    <property type="entry name" value="PAC"/>
</dbReference>
<dbReference type="SUPFAM" id="SSF55785">
    <property type="entry name" value="PYP-like sensor domain (PAS domain)"/>
    <property type="match status" value="3"/>
</dbReference>
<evidence type="ECO:0000256" key="1">
    <source>
        <dbReference type="SAM" id="Coils"/>
    </source>
</evidence>
<keyword evidence="7" id="KW-1185">Reference proteome</keyword>
<name>A0ABR8D002_9NOST</name>
<dbReference type="NCBIfam" id="TIGR00254">
    <property type="entry name" value="GGDEF"/>
    <property type="match status" value="1"/>
</dbReference>
<dbReference type="SMART" id="SM00267">
    <property type="entry name" value="GGDEF"/>
    <property type="match status" value="1"/>
</dbReference>
<feature type="domain" description="PAC" evidence="3">
    <location>
        <begin position="529"/>
        <end position="581"/>
    </location>
</feature>
<dbReference type="InterPro" id="IPR035965">
    <property type="entry name" value="PAS-like_dom_sf"/>
</dbReference>
<dbReference type="PANTHER" id="PTHR44757:SF2">
    <property type="entry name" value="BIOFILM ARCHITECTURE MAINTENANCE PROTEIN MBAA"/>
    <property type="match status" value="1"/>
</dbReference>
<evidence type="ECO:0000259" key="5">
    <source>
        <dbReference type="PROSITE" id="PS50887"/>
    </source>
</evidence>
<reference evidence="6 7" key="1">
    <citation type="journal article" date="2020" name="ISME J.">
        <title>Comparative genomics reveals insights into cyanobacterial evolution and habitat adaptation.</title>
        <authorList>
            <person name="Chen M.Y."/>
            <person name="Teng W.K."/>
            <person name="Zhao L."/>
            <person name="Hu C.X."/>
            <person name="Zhou Y.K."/>
            <person name="Han B.P."/>
            <person name="Song L.R."/>
            <person name="Shu W.S."/>
        </authorList>
    </citation>
    <scope>NUCLEOTIDE SEQUENCE [LARGE SCALE GENOMIC DNA]</scope>
    <source>
        <strain evidence="6 7">FACHB-119</strain>
    </source>
</reference>
<dbReference type="Pfam" id="PF13426">
    <property type="entry name" value="PAS_9"/>
    <property type="match status" value="1"/>
</dbReference>
<evidence type="ECO:0000259" key="4">
    <source>
        <dbReference type="PROSITE" id="PS50883"/>
    </source>
</evidence>
<organism evidence="6 7">
    <name type="scientific">Anabaena azotica FACHB-119</name>
    <dbReference type="NCBI Taxonomy" id="947527"/>
    <lineage>
        <taxon>Bacteria</taxon>
        <taxon>Bacillati</taxon>
        <taxon>Cyanobacteriota</taxon>
        <taxon>Cyanophyceae</taxon>
        <taxon>Nostocales</taxon>
        <taxon>Nostocaceae</taxon>
        <taxon>Anabaena</taxon>
        <taxon>Anabaena azotica</taxon>
    </lineage>
</organism>
<dbReference type="Pfam" id="PF00990">
    <property type="entry name" value="GGDEF"/>
    <property type="match status" value="1"/>
</dbReference>
<evidence type="ECO:0000313" key="7">
    <source>
        <dbReference type="Proteomes" id="UP000661112"/>
    </source>
</evidence>
<feature type="domain" description="PAC" evidence="3">
    <location>
        <begin position="401"/>
        <end position="453"/>
    </location>
</feature>
<comment type="caution">
    <text evidence="6">The sequence shown here is derived from an EMBL/GenBank/DDBJ whole genome shotgun (WGS) entry which is preliminary data.</text>
</comment>
<proteinExistence type="predicted"/>
<feature type="domain" description="EAL" evidence="4">
    <location>
        <begin position="756"/>
        <end position="1012"/>
    </location>
</feature>
<dbReference type="Gene3D" id="3.30.70.270">
    <property type="match status" value="1"/>
</dbReference>
<evidence type="ECO:0000313" key="6">
    <source>
        <dbReference type="EMBL" id="MBD2500247.1"/>
    </source>
</evidence>
<dbReference type="InterPro" id="IPR013655">
    <property type="entry name" value="PAS_fold_3"/>
</dbReference>
<gene>
    <name evidence="6" type="ORF">H6G83_06365</name>
</gene>
<feature type="domain" description="GGDEF" evidence="5">
    <location>
        <begin position="614"/>
        <end position="747"/>
    </location>
</feature>
<dbReference type="PROSITE" id="PS50887">
    <property type="entry name" value="GGDEF"/>
    <property type="match status" value="1"/>
</dbReference>
<dbReference type="SUPFAM" id="SSF141868">
    <property type="entry name" value="EAL domain-like"/>
    <property type="match status" value="1"/>
</dbReference>
<feature type="domain" description="PAS" evidence="2">
    <location>
        <begin position="200"/>
        <end position="273"/>
    </location>
</feature>
<evidence type="ECO:0000259" key="3">
    <source>
        <dbReference type="PROSITE" id="PS50113"/>
    </source>
</evidence>
<dbReference type="NCBIfam" id="TIGR00229">
    <property type="entry name" value="sensory_box"/>
    <property type="match status" value="3"/>
</dbReference>
<dbReference type="SMART" id="SM00086">
    <property type="entry name" value="PAC"/>
    <property type="match status" value="3"/>
</dbReference>
<dbReference type="PROSITE" id="PS50112">
    <property type="entry name" value="PAS"/>
    <property type="match status" value="3"/>
</dbReference>
<dbReference type="Pfam" id="PF00989">
    <property type="entry name" value="PAS"/>
    <property type="match status" value="1"/>
</dbReference>
<dbReference type="InterPro" id="IPR035919">
    <property type="entry name" value="EAL_sf"/>
</dbReference>
<dbReference type="CDD" id="cd01949">
    <property type="entry name" value="GGDEF"/>
    <property type="match status" value="1"/>
</dbReference>
<dbReference type="RefSeq" id="WP_190468674.1">
    <property type="nucleotide sequence ID" value="NZ_JACJSG010000007.1"/>
</dbReference>
<dbReference type="CDD" id="cd01948">
    <property type="entry name" value="EAL"/>
    <property type="match status" value="1"/>
</dbReference>
<keyword evidence="1" id="KW-0175">Coiled coil</keyword>
<dbReference type="PROSITE" id="PS50113">
    <property type="entry name" value="PAC"/>
    <property type="match status" value="3"/>
</dbReference>
<dbReference type="PROSITE" id="PS50883">
    <property type="entry name" value="EAL"/>
    <property type="match status" value="1"/>
</dbReference>
<protein>
    <submittedName>
        <fullName evidence="6">EAL domain-containing protein</fullName>
    </submittedName>
</protein>
<feature type="domain" description="PAS" evidence="2">
    <location>
        <begin position="329"/>
        <end position="402"/>
    </location>
</feature>
<dbReference type="SMART" id="SM00091">
    <property type="entry name" value="PAS"/>
    <property type="match status" value="3"/>
</dbReference>
<dbReference type="InterPro" id="IPR043128">
    <property type="entry name" value="Rev_trsase/Diguanyl_cyclase"/>
</dbReference>
<dbReference type="SUPFAM" id="SSF55073">
    <property type="entry name" value="Nucleotide cyclase"/>
    <property type="match status" value="1"/>
</dbReference>
<dbReference type="PANTHER" id="PTHR44757">
    <property type="entry name" value="DIGUANYLATE CYCLASE DGCP"/>
    <property type="match status" value="1"/>
</dbReference>
<dbReference type="EMBL" id="JACJSG010000007">
    <property type="protein sequence ID" value="MBD2500247.1"/>
    <property type="molecule type" value="Genomic_DNA"/>
</dbReference>
<dbReference type="Gene3D" id="3.30.450.20">
    <property type="entry name" value="PAS domain"/>
    <property type="match status" value="3"/>
</dbReference>
<dbReference type="Pfam" id="PF08447">
    <property type="entry name" value="PAS_3"/>
    <property type="match status" value="1"/>
</dbReference>
<feature type="domain" description="PAC" evidence="3">
    <location>
        <begin position="274"/>
        <end position="328"/>
    </location>
</feature>
<sequence length="1012" mass="114575">MVFTRGKVYENQVHLQKKKEGSSQPTEDCCCAYDTGKAQLIQDLQSYDNSLLNLQEMVDLLVEVNPFPVVVISCDNQEILLKNKLVENSATNNLICQLIANSNSWNELKNRLQTGDLVSELAIEIKNSAQEIFLAKISGKLVNYKNSLAALLVFTSVNTVLRTITEAKEESDKELKPENLTFETGDVYDGLRLRPRLPASFHLIERALAATSNGIVLTDANQPNHPIIYVNRGFEEITGYSADEVMGKNCRFLQGDETNQPCLEELRSALRDKRECHIIVKNFRKDGTPFWNELYIVPVFDFDRQLTHFIGVQNDITQQLQAQEKLQEQEKEYRRIVETASEGIWVIDQENQTTFVNQQMAAMLGYTVEEMQGANLFSFMDNEGLELTQKYVARRRQGIHEKHDFKFRRRDGSDLWVILSCAPLLDEQGKYVGALGMATDISERKQAEAALQESKKRLDDILDSLEVVVWSIAADTFETLYLNCAVVQMYGRSVDEFHDNPNLWFEVIHPEDKQRVKQSIEPLLLGGSQELEYRIIRPDGQVRWLCNSSHVIYDTLGKAIRIEGIASDITERKNMEEKLVHHAFYDDLTGLPNRVLFMDRLMQAIAKTQENPDELFAVLFLDLDRFKVVNDSLGHLVGDQLLVSFAQRLHDCLQPEDTFARLGGDEFTILLSQVKSIDDATRIAEKIHQVLKLPFSLSGYEVFTTASIGIALGTNKYVQAADVLRDADTALYSAKEQGKAWHIVFNPAMYDRAVALLKLETDLRWAIARQELQVFYQPIVSVATSKITGFEALIRWQHPEKGFISPAEFIPVAEETGLIIQIGQFVLSESCQQLKRWHKEFPQLQHLSMNINLSGRQFSQRCLVEEIQQLLQEHELDPSSIKLEITESAIMSSPEQAANILQQLKALGISLCIDDFGTGYSSLAYLHCFPIDVLKIDRSFTNRIDSDGEQLAIVRAIVTLASNLGMSVVAEGVETVNQLVQLRLLKCDQAQGYLFSRALSSDKISLLLGNGE</sequence>